<keyword evidence="4" id="KW-0645">Protease</keyword>
<accession>W4V6B4</accession>
<dbReference type="EMBL" id="BAVR01000023">
    <property type="protein sequence ID" value="GAE88731.1"/>
    <property type="molecule type" value="Genomic_DNA"/>
</dbReference>
<dbReference type="AlphaFoldDB" id="W4V6B4"/>
<evidence type="ECO:0000313" key="4">
    <source>
        <dbReference type="EMBL" id="GAE88731.1"/>
    </source>
</evidence>
<sequence length="313" mass="36634">MIEFYIIWISEAYIFLYGVVRVGKMYKRKIFSRKKKRLRYARIRTLVMLALIAVCSVAFFQNKGKSKDEEKLVNSYAIGTTDEADTANNNSVNADNTLINGMNEDYTDKKAKDDSEEEKEDIKSKKIDDWRLILVNADNPVPDDYTFELTSLDEFRTFDSRAIGDLKKLIEDCRRETRGVIWVQSGYRDRSAQERLYNDKVKQYMDSGKSREEAEKLAVTSVSKPGTSEHEIGLAVDFNYANFEFENTKAFKWLMENAHKYGFILRYPEGKQSITKVVYEPWHFRYVGKEHAEVIKSKGFCLEEYIEYLKNQQ</sequence>
<dbReference type="InterPro" id="IPR003709">
    <property type="entry name" value="VanY-like_core_dom"/>
</dbReference>
<evidence type="ECO:0000259" key="3">
    <source>
        <dbReference type="Pfam" id="PF02557"/>
    </source>
</evidence>
<keyword evidence="2" id="KW-0472">Membrane</keyword>
<keyword evidence="4" id="KW-0378">Hydrolase</keyword>
<dbReference type="PANTHER" id="PTHR34385">
    <property type="entry name" value="D-ALANYL-D-ALANINE CARBOXYPEPTIDASE"/>
    <property type="match status" value="1"/>
</dbReference>
<feature type="transmembrane region" description="Helical" evidence="2">
    <location>
        <begin position="6"/>
        <end position="23"/>
    </location>
</feature>
<reference evidence="4" key="1">
    <citation type="journal article" date="2014" name="Genome Announc.">
        <title>Draft Genome Sequence of Clostridium straminisolvens Strain JCM 21531T, Isolated from a Cellulose-Degrading Bacterial Community.</title>
        <authorList>
            <person name="Yuki M."/>
            <person name="Oshima K."/>
            <person name="Suda W."/>
            <person name="Sakamoto M."/>
            <person name="Kitamura K."/>
            <person name="Iida T."/>
            <person name="Hattori M."/>
            <person name="Ohkuma M."/>
        </authorList>
    </citation>
    <scope>NUCLEOTIDE SEQUENCE [LARGE SCALE GENOMIC DNA]</scope>
    <source>
        <strain evidence="4">JCM 21531</strain>
    </source>
</reference>
<dbReference type="Proteomes" id="UP000019109">
    <property type="component" value="Unassembled WGS sequence"/>
</dbReference>
<comment type="caution">
    <text evidence="4">The sequence shown here is derived from an EMBL/GenBank/DDBJ whole genome shotgun (WGS) entry which is preliminary data.</text>
</comment>
<dbReference type="STRING" id="1294263.JCM21531_2200"/>
<feature type="domain" description="D-alanyl-D-alanine carboxypeptidase-like core" evidence="3">
    <location>
        <begin position="159"/>
        <end position="289"/>
    </location>
</feature>
<feature type="region of interest" description="Disordered" evidence="1">
    <location>
        <begin position="87"/>
        <end position="120"/>
    </location>
</feature>
<dbReference type="SUPFAM" id="SSF55166">
    <property type="entry name" value="Hedgehog/DD-peptidase"/>
    <property type="match status" value="1"/>
</dbReference>
<keyword evidence="2" id="KW-1133">Transmembrane helix</keyword>
<evidence type="ECO:0000256" key="2">
    <source>
        <dbReference type="SAM" id="Phobius"/>
    </source>
</evidence>
<gene>
    <name evidence="4" type="ORF">JCM21531_2200</name>
</gene>
<keyword evidence="5" id="KW-1185">Reference proteome</keyword>
<name>W4V6B4_9FIRM</name>
<dbReference type="Pfam" id="PF02557">
    <property type="entry name" value="VanY"/>
    <property type="match status" value="1"/>
</dbReference>
<evidence type="ECO:0000313" key="5">
    <source>
        <dbReference type="Proteomes" id="UP000019109"/>
    </source>
</evidence>
<keyword evidence="2" id="KW-0812">Transmembrane</keyword>
<dbReference type="Gene3D" id="3.30.1380.10">
    <property type="match status" value="1"/>
</dbReference>
<dbReference type="InterPro" id="IPR058193">
    <property type="entry name" value="VanY/YodJ_core_dom"/>
</dbReference>
<dbReference type="GO" id="GO:0006508">
    <property type="term" value="P:proteolysis"/>
    <property type="evidence" value="ECO:0007669"/>
    <property type="project" value="InterPro"/>
</dbReference>
<protein>
    <submittedName>
        <fullName evidence="4">D-alanyl-D-alanine carboxypeptidase</fullName>
    </submittedName>
</protein>
<dbReference type="CDD" id="cd14852">
    <property type="entry name" value="LD-carboxypeptidase"/>
    <property type="match status" value="1"/>
</dbReference>
<dbReference type="PANTHER" id="PTHR34385:SF1">
    <property type="entry name" value="PEPTIDOGLYCAN L-ALANYL-D-GLUTAMATE ENDOPEPTIDASE CWLK"/>
    <property type="match status" value="1"/>
</dbReference>
<feature type="transmembrane region" description="Helical" evidence="2">
    <location>
        <begin position="43"/>
        <end position="60"/>
    </location>
</feature>
<organism evidence="4 5">
    <name type="scientific">Acetivibrio straminisolvens JCM 21531</name>
    <dbReference type="NCBI Taxonomy" id="1294263"/>
    <lineage>
        <taxon>Bacteria</taxon>
        <taxon>Bacillati</taxon>
        <taxon>Bacillota</taxon>
        <taxon>Clostridia</taxon>
        <taxon>Eubacteriales</taxon>
        <taxon>Oscillospiraceae</taxon>
        <taxon>Acetivibrio</taxon>
    </lineage>
</organism>
<keyword evidence="4" id="KW-0121">Carboxypeptidase</keyword>
<dbReference type="InterPro" id="IPR052179">
    <property type="entry name" value="DD-CPase-like"/>
</dbReference>
<proteinExistence type="predicted"/>
<dbReference type="InterPro" id="IPR009045">
    <property type="entry name" value="Zn_M74/Hedgehog-like"/>
</dbReference>
<dbReference type="GO" id="GO:0004180">
    <property type="term" value="F:carboxypeptidase activity"/>
    <property type="evidence" value="ECO:0007669"/>
    <property type="project" value="UniProtKB-KW"/>
</dbReference>
<feature type="compositionally biased region" description="Polar residues" evidence="1">
    <location>
        <begin position="87"/>
        <end position="100"/>
    </location>
</feature>
<evidence type="ECO:0000256" key="1">
    <source>
        <dbReference type="SAM" id="MobiDB-lite"/>
    </source>
</evidence>